<organism evidence="2 3">
    <name type="scientific">Limnohabitans lacus</name>
    <dbReference type="NCBI Taxonomy" id="3045173"/>
    <lineage>
        <taxon>Bacteria</taxon>
        <taxon>Pseudomonadati</taxon>
        <taxon>Pseudomonadota</taxon>
        <taxon>Betaproteobacteria</taxon>
        <taxon>Burkholderiales</taxon>
        <taxon>Comamonadaceae</taxon>
        <taxon>Limnohabitans</taxon>
    </lineage>
</organism>
<reference evidence="2" key="1">
    <citation type="submission" date="2023-05" db="EMBL/GenBank/DDBJ databases">
        <title>Limnohabitans sp. strain HM2-2 Genome sequencing and assembly.</title>
        <authorList>
            <person name="Jung Y."/>
        </authorList>
    </citation>
    <scope>NUCLEOTIDE SEQUENCE</scope>
    <source>
        <strain evidence="2">HM2-2</strain>
    </source>
</reference>
<dbReference type="PANTHER" id="PTHR43685">
    <property type="entry name" value="GLYCOSYLTRANSFERASE"/>
    <property type="match status" value="1"/>
</dbReference>
<protein>
    <submittedName>
        <fullName evidence="2">Glycosyltransferase</fullName>
        <ecNumber evidence="2">2.4.-.-</ecNumber>
    </submittedName>
</protein>
<keyword evidence="2" id="KW-0808">Transferase</keyword>
<dbReference type="Pfam" id="PF00535">
    <property type="entry name" value="Glycos_transf_2"/>
    <property type="match status" value="1"/>
</dbReference>
<feature type="domain" description="Glycosyltransferase 2-like" evidence="1">
    <location>
        <begin position="8"/>
        <end position="152"/>
    </location>
</feature>
<keyword evidence="3" id="KW-1185">Reference proteome</keyword>
<dbReference type="PANTHER" id="PTHR43685:SF2">
    <property type="entry name" value="GLYCOSYLTRANSFERASE 2-LIKE DOMAIN-CONTAINING PROTEIN"/>
    <property type="match status" value="1"/>
</dbReference>
<dbReference type="InterPro" id="IPR050834">
    <property type="entry name" value="Glycosyltransf_2"/>
</dbReference>
<dbReference type="InterPro" id="IPR001173">
    <property type="entry name" value="Glyco_trans_2-like"/>
</dbReference>
<dbReference type="InterPro" id="IPR029044">
    <property type="entry name" value="Nucleotide-diphossugar_trans"/>
</dbReference>
<dbReference type="SUPFAM" id="SSF53448">
    <property type="entry name" value="Nucleotide-diphospho-sugar transferases"/>
    <property type="match status" value="1"/>
</dbReference>
<dbReference type="Proteomes" id="UP001431902">
    <property type="component" value="Unassembled WGS sequence"/>
</dbReference>
<comment type="caution">
    <text evidence="2">The sequence shown here is derived from an EMBL/GenBank/DDBJ whole genome shotgun (WGS) entry which is preliminary data.</text>
</comment>
<sequence length="304" mass="34922">MSPKKVAVLLATYNGSAHLRVQLNTLLAQTHKNIHIFIRDDGSEDQTMEIIDEYSRNYKNITLIISNTDRGGSACANFIEMIRGMAVGDFDYFSLSDQDDIWTPDKITRALGFLDAGYDCYASNLIAFTDDGKRVWIVDKAQDQTGLDYMFQGASAGCTYVFSARVFEMIKNTFYGRPVGSYKHLSHDWLIYAISRSAGFKWFIDPISKIFYRQHSNNVYGDAGFFNGYLKKLAMINSGWYLKNINDISQFLVGKESEKKYLDLVKNKNIFKRMKIINDWTRLRRKKLESLFVVLVVVLGLMRD</sequence>
<dbReference type="GO" id="GO:0016757">
    <property type="term" value="F:glycosyltransferase activity"/>
    <property type="evidence" value="ECO:0007669"/>
    <property type="project" value="UniProtKB-KW"/>
</dbReference>
<keyword evidence="2" id="KW-0328">Glycosyltransferase</keyword>
<proteinExistence type="predicted"/>
<gene>
    <name evidence="2" type="ORF">QLQ16_02665</name>
</gene>
<dbReference type="EMBL" id="JASGBH010000002">
    <property type="protein sequence ID" value="MDI9232733.1"/>
    <property type="molecule type" value="Genomic_DNA"/>
</dbReference>
<dbReference type="EC" id="2.4.-.-" evidence="2"/>
<accession>A0ABT6X3N7</accession>
<name>A0ABT6X3N7_9BURK</name>
<dbReference type="RefSeq" id="WP_283223144.1">
    <property type="nucleotide sequence ID" value="NZ_JASGBH010000002.1"/>
</dbReference>
<evidence type="ECO:0000313" key="2">
    <source>
        <dbReference type="EMBL" id="MDI9232733.1"/>
    </source>
</evidence>
<dbReference type="Gene3D" id="3.90.550.10">
    <property type="entry name" value="Spore Coat Polysaccharide Biosynthesis Protein SpsA, Chain A"/>
    <property type="match status" value="1"/>
</dbReference>
<evidence type="ECO:0000313" key="3">
    <source>
        <dbReference type="Proteomes" id="UP001431902"/>
    </source>
</evidence>
<evidence type="ECO:0000259" key="1">
    <source>
        <dbReference type="Pfam" id="PF00535"/>
    </source>
</evidence>